<sequence length="235" mass="25614">MDLDIDQGEFVSIVGPSGCGKSTLLELVAGLQVPSSGSVRVADEPLRAPREHTAIIFQDSATLPWRTVLDNVAFPLEVQGVRRAERRERAEALLDKVGLAGFASHHPGQLSGGMRQRVAIARALIMEPDLILADEPFGALDEQTRLLMAFELLAVVERLETAVLFITHSIQEAVLLSDRILVMGARPGTFLDEIRIDLPRPRAEDTLTTPTAIGATERIWGTLRDQASTSMRSTS</sequence>
<dbReference type="GO" id="GO:0016887">
    <property type="term" value="F:ATP hydrolysis activity"/>
    <property type="evidence" value="ECO:0007669"/>
    <property type="project" value="InterPro"/>
</dbReference>
<dbReference type="PROSITE" id="PS50893">
    <property type="entry name" value="ABC_TRANSPORTER_2"/>
    <property type="match status" value="1"/>
</dbReference>
<dbReference type="SMART" id="SM00382">
    <property type="entry name" value="AAA"/>
    <property type="match status" value="1"/>
</dbReference>
<keyword evidence="3 5" id="KW-0067">ATP-binding</keyword>
<accession>A0A7Z0ENV9</accession>
<dbReference type="EMBL" id="JACCFS010000001">
    <property type="protein sequence ID" value="NYJ35016.1"/>
    <property type="molecule type" value="Genomic_DNA"/>
</dbReference>
<keyword evidence="6" id="KW-1185">Reference proteome</keyword>
<dbReference type="InterPro" id="IPR017871">
    <property type="entry name" value="ABC_transporter-like_CS"/>
</dbReference>
<dbReference type="RefSeq" id="WP_218897772.1">
    <property type="nucleotide sequence ID" value="NZ_JACCFS010000001.1"/>
</dbReference>
<dbReference type="Gene3D" id="3.40.50.300">
    <property type="entry name" value="P-loop containing nucleotide triphosphate hydrolases"/>
    <property type="match status" value="1"/>
</dbReference>
<feature type="domain" description="ABC transporter" evidence="4">
    <location>
        <begin position="1"/>
        <end position="210"/>
    </location>
</feature>
<dbReference type="SUPFAM" id="SSF52540">
    <property type="entry name" value="P-loop containing nucleoside triphosphate hydrolases"/>
    <property type="match status" value="1"/>
</dbReference>
<evidence type="ECO:0000256" key="2">
    <source>
        <dbReference type="ARBA" id="ARBA00022741"/>
    </source>
</evidence>
<name>A0A7Z0ENV9_9ACTN</name>
<evidence type="ECO:0000313" key="5">
    <source>
        <dbReference type="EMBL" id="NYJ35016.1"/>
    </source>
</evidence>
<comment type="caution">
    <text evidence="5">The sequence shown here is derived from an EMBL/GenBank/DDBJ whole genome shotgun (WGS) entry which is preliminary data.</text>
</comment>
<evidence type="ECO:0000256" key="1">
    <source>
        <dbReference type="ARBA" id="ARBA00022448"/>
    </source>
</evidence>
<dbReference type="InterPro" id="IPR003439">
    <property type="entry name" value="ABC_transporter-like_ATP-bd"/>
</dbReference>
<dbReference type="InterPro" id="IPR050166">
    <property type="entry name" value="ABC_transporter_ATP-bind"/>
</dbReference>
<keyword evidence="2" id="KW-0547">Nucleotide-binding</keyword>
<dbReference type="GO" id="GO:0005524">
    <property type="term" value="F:ATP binding"/>
    <property type="evidence" value="ECO:0007669"/>
    <property type="project" value="UniProtKB-KW"/>
</dbReference>
<dbReference type="Proteomes" id="UP000572051">
    <property type="component" value="Unassembled WGS sequence"/>
</dbReference>
<gene>
    <name evidence="5" type="ORF">HNR10_002897</name>
</gene>
<evidence type="ECO:0000259" key="4">
    <source>
        <dbReference type="PROSITE" id="PS50893"/>
    </source>
</evidence>
<proteinExistence type="predicted"/>
<evidence type="ECO:0000256" key="3">
    <source>
        <dbReference type="ARBA" id="ARBA00022840"/>
    </source>
</evidence>
<keyword evidence="1" id="KW-0813">Transport</keyword>
<reference evidence="5 6" key="1">
    <citation type="submission" date="2020-07" db="EMBL/GenBank/DDBJ databases">
        <title>Sequencing the genomes of 1000 actinobacteria strains.</title>
        <authorList>
            <person name="Klenk H.-P."/>
        </authorList>
    </citation>
    <scope>NUCLEOTIDE SEQUENCE [LARGE SCALE GENOMIC DNA]</scope>
    <source>
        <strain evidence="5 6">DSM 44442</strain>
    </source>
</reference>
<dbReference type="CDD" id="cd03293">
    <property type="entry name" value="ABC_NrtD_SsuB_transporters"/>
    <property type="match status" value="1"/>
</dbReference>
<dbReference type="InterPro" id="IPR003593">
    <property type="entry name" value="AAA+_ATPase"/>
</dbReference>
<dbReference type="PANTHER" id="PTHR42788:SF13">
    <property type="entry name" value="ALIPHATIC SULFONATES IMPORT ATP-BINDING PROTEIN SSUB"/>
    <property type="match status" value="1"/>
</dbReference>
<organism evidence="5 6">
    <name type="scientific">Nocardiopsis aegyptia</name>
    <dbReference type="NCBI Taxonomy" id="220378"/>
    <lineage>
        <taxon>Bacteria</taxon>
        <taxon>Bacillati</taxon>
        <taxon>Actinomycetota</taxon>
        <taxon>Actinomycetes</taxon>
        <taxon>Streptosporangiales</taxon>
        <taxon>Nocardiopsidaceae</taxon>
        <taxon>Nocardiopsis</taxon>
    </lineage>
</organism>
<dbReference type="PANTHER" id="PTHR42788">
    <property type="entry name" value="TAURINE IMPORT ATP-BINDING PROTEIN-RELATED"/>
    <property type="match status" value="1"/>
</dbReference>
<dbReference type="AlphaFoldDB" id="A0A7Z0ENV9"/>
<dbReference type="Pfam" id="PF00005">
    <property type="entry name" value="ABC_tran"/>
    <property type="match status" value="1"/>
</dbReference>
<dbReference type="InterPro" id="IPR027417">
    <property type="entry name" value="P-loop_NTPase"/>
</dbReference>
<protein>
    <submittedName>
        <fullName evidence="5">NitT/TauT family transport system ATP-binding protein</fullName>
    </submittedName>
</protein>
<evidence type="ECO:0000313" key="6">
    <source>
        <dbReference type="Proteomes" id="UP000572051"/>
    </source>
</evidence>
<dbReference type="PROSITE" id="PS00211">
    <property type="entry name" value="ABC_TRANSPORTER_1"/>
    <property type="match status" value="1"/>
</dbReference>